<feature type="domain" description="EGF-like" evidence="9">
    <location>
        <begin position="1225"/>
        <end position="1260"/>
    </location>
</feature>
<dbReference type="InterPro" id="IPR000152">
    <property type="entry name" value="EGF-type_Asp/Asn_hydroxyl_site"/>
</dbReference>
<dbReference type="OMA" id="DGMAHND"/>
<feature type="domain" description="EGF-like" evidence="9">
    <location>
        <begin position="1760"/>
        <end position="1792"/>
    </location>
</feature>
<dbReference type="InterPro" id="IPR000742">
    <property type="entry name" value="EGF"/>
</dbReference>
<feature type="domain" description="VWFD" evidence="10">
    <location>
        <begin position="428"/>
        <end position="615"/>
    </location>
</feature>
<dbReference type="SMART" id="SM00216">
    <property type="entry name" value="VWD"/>
    <property type="match status" value="1"/>
</dbReference>
<dbReference type="InterPro" id="IPR057885">
    <property type="entry name" value="Ig_VWDE"/>
</dbReference>
<dbReference type="GO" id="GO:0005576">
    <property type="term" value="C:extracellular region"/>
    <property type="evidence" value="ECO:0007669"/>
    <property type="project" value="TreeGrafter"/>
</dbReference>
<feature type="disulfide bond" evidence="6">
    <location>
        <begin position="1213"/>
        <end position="1222"/>
    </location>
</feature>
<dbReference type="GO" id="GO:0009986">
    <property type="term" value="C:cell surface"/>
    <property type="evidence" value="ECO:0007669"/>
    <property type="project" value="TreeGrafter"/>
</dbReference>
<evidence type="ECO:0000256" key="1">
    <source>
        <dbReference type="ARBA" id="ARBA00022536"/>
    </source>
</evidence>
<evidence type="ECO:0008006" key="13">
    <source>
        <dbReference type="Google" id="ProtNLM"/>
    </source>
</evidence>
<dbReference type="FunFam" id="2.10.25.10:FF:000490">
    <property type="entry name" value="von Willebrand factor D and EGF domain-containing protein"/>
    <property type="match status" value="1"/>
</dbReference>
<keyword evidence="2 8" id="KW-0732">Signal</keyword>
<evidence type="ECO:0000256" key="7">
    <source>
        <dbReference type="SAM" id="MobiDB-lite"/>
    </source>
</evidence>
<dbReference type="PANTHER" id="PTHR14949">
    <property type="entry name" value="EGF-LIKE-DOMAIN, MULTIPLE 7, 8"/>
    <property type="match status" value="1"/>
</dbReference>
<keyword evidence="3" id="KW-0677">Repeat</keyword>
<dbReference type="PROSITE" id="PS00010">
    <property type="entry name" value="ASX_HYDROXYL"/>
    <property type="match status" value="1"/>
</dbReference>
<proteinExistence type="predicted"/>
<dbReference type="SMART" id="SM00179">
    <property type="entry name" value="EGF_CA"/>
    <property type="match status" value="3"/>
</dbReference>
<keyword evidence="4" id="KW-0175">Coiled coil</keyword>
<dbReference type="PROSITE" id="PS51233">
    <property type="entry name" value="VWFD"/>
    <property type="match status" value="1"/>
</dbReference>
<dbReference type="PROSITE" id="PS01186">
    <property type="entry name" value="EGF_2"/>
    <property type="match status" value="5"/>
</dbReference>
<dbReference type="GO" id="GO:0005509">
    <property type="term" value="F:calcium ion binding"/>
    <property type="evidence" value="ECO:0007669"/>
    <property type="project" value="InterPro"/>
</dbReference>
<dbReference type="Ensembl" id="ENSPMRT00000011363.1">
    <property type="protein sequence ID" value="ENSPMRP00000010652.1"/>
    <property type="gene ID" value="ENSPMRG00000007042.1"/>
</dbReference>
<reference evidence="11" key="2">
    <citation type="submission" date="2025-05" db="UniProtKB">
        <authorList>
            <consortium name="Ensembl"/>
        </authorList>
    </citation>
    <scope>IDENTIFICATION</scope>
</reference>
<feature type="region of interest" description="Disordered" evidence="7">
    <location>
        <begin position="1426"/>
        <end position="1445"/>
    </location>
</feature>
<feature type="disulfide bond" evidence="6">
    <location>
        <begin position="1718"/>
        <end position="1727"/>
    </location>
</feature>
<feature type="domain" description="EGF-like" evidence="9">
    <location>
        <begin position="1857"/>
        <end position="1888"/>
    </location>
</feature>
<evidence type="ECO:0000259" key="10">
    <source>
        <dbReference type="PROSITE" id="PS51233"/>
    </source>
</evidence>
<dbReference type="Pfam" id="PF25776">
    <property type="entry name" value="Ig_VWDE"/>
    <property type="match status" value="1"/>
</dbReference>
<keyword evidence="5 6" id="KW-1015">Disulfide bond</keyword>
<feature type="disulfide bond" evidence="6">
    <location>
        <begin position="1764"/>
        <end position="1774"/>
    </location>
</feature>
<dbReference type="CDD" id="cd00054">
    <property type="entry name" value="EGF_CA"/>
    <property type="match status" value="2"/>
</dbReference>
<feature type="disulfide bond" evidence="6">
    <location>
        <begin position="1878"/>
        <end position="1887"/>
    </location>
</feature>
<keyword evidence="12" id="KW-1185">Reference proteome</keyword>
<comment type="caution">
    <text evidence="6">Lacks conserved residue(s) required for the propagation of feature annotation.</text>
</comment>
<feature type="disulfide bond" evidence="6">
    <location>
        <begin position="1229"/>
        <end position="1239"/>
    </location>
</feature>
<dbReference type="Pfam" id="PF25024">
    <property type="entry name" value="EGF_TEN"/>
    <property type="match status" value="1"/>
</dbReference>
<accession>A0A670IF36</accession>
<evidence type="ECO:0000256" key="3">
    <source>
        <dbReference type="ARBA" id="ARBA00022737"/>
    </source>
</evidence>
<dbReference type="InterPro" id="IPR009030">
    <property type="entry name" value="Growth_fac_rcpt_cys_sf"/>
</dbReference>
<dbReference type="InterPro" id="IPR050969">
    <property type="entry name" value="Dev_Signal_Modulators"/>
</dbReference>
<dbReference type="PANTHER" id="PTHR14949:SF52">
    <property type="entry name" value="VON WILLEBRAND FACTOR D AND EGF DOMAIN-CONTAINING PROTEIN"/>
    <property type="match status" value="1"/>
</dbReference>
<reference evidence="11 12" key="1">
    <citation type="journal article" date="2019" name="Proc. Natl. Acad. Sci. U.S.A.">
        <title>Regulatory changes in pterin and carotenoid genes underlie balanced color polymorphisms in the wall lizard.</title>
        <authorList>
            <person name="Andrade P."/>
            <person name="Pinho C."/>
            <person name="Perez I de Lanuza G."/>
            <person name="Afonso S."/>
            <person name="Brejcha J."/>
            <person name="Rubin C.J."/>
            <person name="Wallerman O."/>
            <person name="Pereira P."/>
            <person name="Sabatino S.J."/>
            <person name="Bellati A."/>
            <person name="Pellitteri-Rosa D."/>
            <person name="Bosakova Z."/>
            <person name="Bunikis I."/>
            <person name="Carretero M.A."/>
            <person name="Feiner N."/>
            <person name="Marsik P."/>
            <person name="Pauperio F."/>
            <person name="Salvi D."/>
            <person name="Soler L."/>
            <person name="While G.M."/>
            <person name="Uller T."/>
            <person name="Font E."/>
            <person name="Andersson L."/>
            <person name="Carneiro M."/>
        </authorList>
    </citation>
    <scope>NUCLEOTIDE SEQUENCE</scope>
</reference>
<evidence type="ECO:0000313" key="12">
    <source>
        <dbReference type="Proteomes" id="UP000472272"/>
    </source>
</evidence>
<dbReference type="Ensembl" id="ENSPMRT00000011316.1">
    <property type="protein sequence ID" value="ENSPMRP00000010607.1"/>
    <property type="gene ID" value="ENSPMRG00000007042.1"/>
</dbReference>
<feature type="disulfide bond" evidence="6">
    <location>
        <begin position="1700"/>
        <end position="1710"/>
    </location>
</feature>
<dbReference type="Ensembl" id="ENSPMRT00000011336.1">
    <property type="protein sequence ID" value="ENSPMRP00000010626.1"/>
    <property type="gene ID" value="ENSPMRG00000007042.1"/>
</dbReference>
<feature type="disulfide bond" evidence="6">
    <location>
        <begin position="1250"/>
        <end position="1259"/>
    </location>
</feature>
<evidence type="ECO:0000259" key="9">
    <source>
        <dbReference type="PROSITE" id="PS50026"/>
    </source>
</evidence>
<dbReference type="GeneTree" id="ENSGT00940000166779"/>
<feature type="signal peptide" evidence="8">
    <location>
        <begin position="1"/>
        <end position="19"/>
    </location>
</feature>
<dbReference type="PROSITE" id="PS00022">
    <property type="entry name" value="EGF_1"/>
    <property type="match status" value="5"/>
</dbReference>
<feature type="disulfide bond" evidence="6">
    <location>
        <begin position="1828"/>
        <end position="1838"/>
    </location>
</feature>
<feature type="domain" description="EGF-like" evidence="9">
    <location>
        <begin position="1184"/>
        <end position="1223"/>
    </location>
</feature>
<dbReference type="PROSITE" id="PS50026">
    <property type="entry name" value="EGF_3"/>
    <property type="match status" value="7"/>
</dbReference>
<dbReference type="Pfam" id="PF00094">
    <property type="entry name" value="VWD"/>
    <property type="match status" value="1"/>
</dbReference>
<dbReference type="InterPro" id="IPR018097">
    <property type="entry name" value="EGF_Ca-bd_CS"/>
</dbReference>
<keyword evidence="1 6" id="KW-0245">EGF-like domain</keyword>
<dbReference type="PROSITE" id="PS01187">
    <property type="entry name" value="EGF_CA"/>
    <property type="match status" value="1"/>
</dbReference>
<dbReference type="Proteomes" id="UP000472272">
    <property type="component" value="Chromosome 1"/>
</dbReference>
<dbReference type="FunFam" id="2.10.25.10:FF:000499">
    <property type="entry name" value="Predicted protein"/>
    <property type="match status" value="1"/>
</dbReference>
<protein>
    <recommendedName>
        <fullName evidence="13">von Willebrand factor D and EGF domains</fullName>
    </recommendedName>
</protein>
<name>A0A670IF36_PODMU</name>
<feature type="disulfide bond" evidence="6">
    <location>
        <begin position="1846"/>
        <end position="1855"/>
    </location>
</feature>
<evidence type="ECO:0000313" key="11">
    <source>
        <dbReference type="Ensembl" id="ENSPMRP00000010590.1"/>
    </source>
</evidence>
<feature type="disulfide bond" evidence="6">
    <location>
        <begin position="1860"/>
        <end position="1870"/>
    </location>
</feature>
<feature type="domain" description="EGF-like" evidence="9">
    <location>
        <begin position="1824"/>
        <end position="1856"/>
    </location>
</feature>
<dbReference type="Gene3D" id="2.10.25.10">
    <property type="entry name" value="Laminin"/>
    <property type="match status" value="12"/>
</dbReference>
<dbReference type="InterPro" id="IPR058727">
    <property type="entry name" value="Helical_Vwde"/>
</dbReference>
<dbReference type="Pfam" id="PF26129">
    <property type="entry name" value="Vwde"/>
    <property type="match status" value="1"/>
</dbReference>
<evidence type="ECO:0000256" key="8">
    <source>
        <dbReference type="SAM" id="SignalP"/>
    </source>
</evidence>
<dbReference type="Ensembl" id="ENSPMRT00000011436.1">
    <property type="protein sequence ID" value="ENSPMRP00000010722.1"/>
    <property type="gene ID" value="ENSPMRG00000007042.1"/>
</dbReference>
<dbReference type="SMART" id="SM00181">
    <property type="entry name" value="EGF"/>
    <property type="match status" value="13"/>
</dbReference>
<evidence type="ECO:0000256" key="6">
    <source>
        <dbReference type="PROSITE-ProRule" id="PRU00076"/>
    </source>
</evidence>
<evidence type="ECO:0000256" key="2">
    <source>
        <dbReference type="ARBA" id="ARBA00022729"/>
    </source>
</evidence>
<dbReference type="InterPro" id="IPR001881">
    <property type="entry name" value="EGF-like_Ca-bd_dom"/>
</dbReference>
<feature type="domain" description="EGF-like" evidence="9">
    <location>
        <begin position="1697"/>
        <end position="1728"/>
    </location>
</feature>
<dbReference type="Ensembl" id="ENSPMRT00000011299.1">
    <property type="protein sequence ID" value="ENSPMRP00000010590.1"/>
    <property type="gene ID" value="ENSPMRG00000007042.1"/>
</dbReference>
<dbReference type="InterPro" id="IPR001846">
    <property type="entry name" value="VWF_type-D"/>
</dbReference>
<sequence>MQQQPFCLHLQFLAASALAWSSFLSFGPGAAELAPECLPEGHRVLHNAYRSITFDSLELQETAIQDMVCDHSLSQGWYRFMIDNKPAEMPTKCIEMNKCGTQAPVWLSLEPDSLPQPGERKQLTACATWQFFFGSIKDCCLFRIPISVRHCGEFFVYLLQPTQGCMGYCAEAVKEPQLNYFGPRGTGADINFQGASQLPPLQPLVTPELLGGHVYLKCTFRTPTSDPSIGYAVIWSRLSKSRAKEQLHRDTTLQTFSYVEMDGVNFRLGDTVFCTVTAFRWDSPDQQSFPEESDGFYAGIKFVPESIQIAEDSEEHILTILSTIPITCLGQDDICKITLQLTTGDSDDLGRRSPDIALSACQVALEHMPCDEGSCARASVTVRAVNDFAEDGNLTSYIRVEPVQTSEPLWRDYTPMDVKVTVQDLPTENCYSLTDPHIITFDGWRYDSYMTGTFVLYRSLNRMFEVHVRQWHCSNRHLAFACNCGVAAWEDNDIVILDMCNGQFLETKPQLAIKSIKASSQPNVRIMESYGGRKITISFPSGAFVRADVSDWGMSLTVRAPSIDFNSTRGLCGIFDRNSQNDFHGPDGSPLLSRQNNTSEEDFIKAWRIAPGMSLFDKTPPLSEWKKRTHYCLCQKEHSLYLQSVNALHTFQHSPPESLGCFYERVDYNSVIPYLDVTSEHPTNLDADSAFLADGILSPRSLEQWHLPQATKRKDSPNGLLNSIGQNISLKKSGNETYFESSDHWKELSREKRQEAYWESLSASSSQSLSQADLESFTYFFPEDYFEGRRPKVQVTWPTPSGLTSAKALASCQKVLETSPIGLACKGLLGTQLDAAIEMCLLDVQSKDDLTWGESMIAFLENSCEKRVLENITMWFDSTSELPATHKEIIRALRCPNLCNGHGQCSMWGCQCFEGYDSHDCTTAKKHPVEITDLINGGFCDVRTSDCSRIHVFGHNFRDSSDLHCEVTRLTYHNGEWISREHENTKATFLNLTMVDCQIPPLNNTGAGAVRFMMDAEPYARWQVKISNDGFQYSNSKVLTLYDGVCQDCEFHQNGLCKLKENACNIDRLCYAKGDSSLTSPCLLCEPDISKFTWSINENNQPPVFQAPASQLLTFAGENFVYQLLAVDPEGSAVLFILEGGPPEATLSPAGLLIWKVSSAKSESFEFTVSDECNAQSRHSVQIAVKPCGCLNGGTCITNINFPPGVGEYLCICPSGFEQELCQNSRNDCQSNPCGIGSCINGKDSYICKCPAGWKGLTCQEDTNECEEELCFPGVSCTNTVGSYTCGNCPNGMQGDGRSCKFEDSADMTEAFINDNHNPKGEWKKSESKQPVIPLEAKTLPAIKYVNITDVHGHGAVLPPITNCANRPCFPGVVCIDRKPPDIGYLCGRCPTGLSGNGRICTRASRPVSRSTQSVTDVPMKVTGDVKVSSTQDDLKRSNNTDSRLSQVHISKPETTFLTARYPITVDIQPLASERVEPWPQASSVKKLVLNSKLFHRRISLDEAKNSTQSLLLHHETTHQGAAQILSHYKIHAQSLARRNVSTEQKLNTRPHADLQTHTSFDGQSFGKKSLGTSHTRSALAFKAGRPGTSVLATPLASSSHLKATFSGITPQGPIRPAGASTKTRVPVWTSLGRKPHASPANHLGLSTPIDRLLLEKKVTCADTPCFSGVLCEPTKDRKFRCGPCPFGYSGDGIECQAFCDPSCENGGTCITPNICSCVYGFVGPRCETLVCNRHCHNGGKCIAPDECECKPGWSSPLCETAVCNPVCLNGGTCIRPNTCACPRGFFGPQCQFAFCNPPCKNNGQCMRNNVCSCMEGYVGRRCQKSVCDPMCMNGGRCISPDICDCPSGWKGKRCSKPVCLPSCSNGGECIGPNVCQCAAGWVGLLCQIPVCEPKCQFGGRCVKPNVCACRSGHGGSNCGKKLPIG</sequence>
<dbReference type="Pfam" id="PF23283">
    <property type="entry name" value="D8C_UMOD"/>
    <property type="match status" value="1"/>
</dbReference>
<organism evidence="11 12">
    <name type="scientific">Podarcis muralis</name>
    <name type="common">Wall lizard</name>
    <name type="synonym">Lacerta muralis</name>
    <dbReference type="NCBI Taxonomy" id="64176"/>
    <lineage>
        <taxon>Eukaryota</taxon>
        <taxon>Metazoa</taxon>
        <taxon>Chordata</taxon>
        <taxon>Craniata</taxon>
        <taxon>Vertebrata</taxon>
        <taxon>Euteleostomi</taxon>
        <taxon>Lepidosauria</taxon>
        <taxon>Squamata</taxon>
        <taxon>Bifurcata</taxon>
        <taxon>Unidentata</taxon>
        <taxon>Episquamata</taxon>
        <taxon>Laterata</taxon>
        <taxon>Lacertibaenia</taxon>
        <taxon>Lacertidae</taxon>
        <taxon>Podarcis</taxon>
    </lineage>
</organism>
<dbReference type="GO" id="GO:0005102">
    <property type="term" value="F:signaling receptor binding"/>
    <property type="evidence" value="ECO:0007669"/>
    <property type="project" value="TreeGrafter"/>
</dbReference>
<evidence type="ECO:0000256" key="4">
    <source>
        <dbReference type="ARBA" id="ARBA00023054"/>
    </source>
</evidence>
<dbReference type="InterPro" id="IPR057774">
    <property type="entry name" value="D8C_UMOD/GP2/OIT3-like"/>
</dbReference>
<dbReference type="SUPFAM" id="SSF57184">
    <property type="entry name" value="Growth factor receptor domain"/>
    <property type="match status" value="1"/>
</dbReference>
<evidence type="ECO:0000256" key="5">
    <source>
        <dbReference type="ARBA" id="ARBA00023157"/>
    </source>
</evidence>
<feature type="chain" id="PRO_5044625041" description="von Willebrand factor D and EGF domains" evidence="8">
    <location>
        <begin position="20"/>
        <end position="1926"/>
    </location>
</feature>
<feature type="domain" description="EGF-like" evidence="9">
    <location>
        <begin position="1262"/>
        <end position="1301"/>
    </location>
</feature>
<dbReference type="Pfam" id="PF00008">
    <property type="entry name" value="EGF"/>
    <property type="match status" value="1"/>
</dbReference>
<feature type="disulfide bond" evidence="6">
    <location>
        <begin position="1782"/>
        <end position="1791"/>
    </location>
</feature>